<gene>
    <name evidence="1" type="primary">FPS1_8</name>
    <name evidence="1" type="ORF">DSO57_1022185</name>
</gene>
<protein>
    <submittedName>
        <fullName evidence="1">Glycerol channel</fullName>
    </submittedName>
</protein>
<dbReference type="EMBL" id="QTSX02005081">
    <property type="protein sequence ID" value="KAJ9061271.1"/>
    <property type="molecule type" value="Genomic_DNA"/>
</dbReference>
<evidence type="ECO:0000313" key="1">
    <source>
        <dbReference type="EMBL" id="KAJ9061271.1"/>
    </source>
</evidence>
<accession>A0ACC2SG94</accession>
<comment type="caution">
    <text evidence="1">The sequence shown here is derived from an EMBL/GenBank/DDBJ whole genome shotgun (WGS) entry which is preliminary data.</text>
</comment>
<reference evidence="1" key="1">
    <citation type="submission" date="2022-04" db="EMBL/GenBank/DDBJ databases">
        <title>Genome of the entomopathogenic fungus Entomophthora muscae.</title>
        <authorList>
            <person name="Elya C."/>
            <person name="Lovett B.R."/>
            <person name="Lee E."/>
            <person name="Macias A.M."/>
            <person name="Hajek A.E."/>
            <person name="De Bivort B.L."/>
            <person name="Kasson M.T."/>
            <person name="De Fine Licht H.H."/>
            <person name="Stajich J.E."/>
        </authorList>
    </citation>
    <scope>NUCLEOTIDE SEQUENCE</scope>
    <source>
        <strain evidence="1">Berkeley</strain>
    </source>
</reference>
<keyword evidence="2" id="KW-1185">Reference proteome</keyword>
<evidence type="ECO:0000313" key="2">
    <source>
        <dbReference type="Proteomes" id="UP001165960"/>
    </source>
</evidence>
<dbReference type="Proteomes" id="UP001165960">
    <property type="component" value="Unassembled WGS sequence"/>
</dbReference>
<proteinExistence type="predicted"/>
<sequence length="264" mass="28733">MSHKPAAQQDYRFDEAVSQNSSRKRLRALFSEFFAEVLGTFVFVTFGSGAVMQTHLYGEADVLVSKVTVALAIGMGLAMGICIAGQISGGHVNPTVTVSLAVFRGFPWRKVPVYFMAQTIGSLVSAAAVALFNAPAISLLEPSSRMPLFASTSPPENTYVITFANIGFGTAFLMIGVMSLSDPRNKCPPWFFPFGILVLQFLICLILPGYPLNPAWDFGYRLFSMPISFSSEFDFSYFLIPMTAPIIGGLFGCGIYDLLLPIIE</sequence>
<name>A0ACC2SG94_9FUNG</name>
<organism evidence="1 2">
    <name type="scientific">Entomophthora muscae</name>
    <dbReference type="NCBI Taxonomy" id="34485"/>
    <lineage>
        <taxon>Eukaryota</taxon>
        <taxon>Fungi</taxon>
        <taxon>Fungi incertae sedis</taxon>
        <taxon>Zoopagomycota</taxon>
        <taxon>Entomophthoromycotina</taxon>
        <taxon>Entomophthoromycetes</taxon>
        <taxon>Entomophthorales</taxon>
        <taxon>Entomophthoraceae</taxon>
        <taxon>Entomophthora</taxon>
    </lineage>
</organism>